<keyword evidence="1" id="KW-0812">Transmembrane</keyword>
<dbReference type="EMBL" id="CP033019">
    <property type="protein sequence ID" value="AYM76498.1"/>
    <property type="molecule type" value="Genomic_DNA"/>
</dbReference>
<feature type="domain" description="DUF2061" evidence="2">
    <location>
        <begin position="5"/>
        <end position="55"/>
    </location>
</feature>
<evidence type="ECO:0000313" key="4">
    <source>
        <dbReference type="Proteomes" id="UP000279594"/>
    </source>
</evidence>
<dbReference type="Pfam" id="PF09834">
    <property type="entry name" value="DUF2061"/>
    <property type="match status" value="2"/>
</dbReference>
<evidence type="ECO:0000256" key="1">
    <source>
        <dbReference type="SAM" id="Phobius"/>
    </source>
</evidence>
<name>A0A3G2E837_9BURK</name>
<feature type="domain" description="DUF2061" evidence="2">
    <location>
        <begin position="76"/>
        <end position="123"/>
    </location>
</feature>
<dbReference type="AlphaFoldDB" id="A0A3G2E837"/>
<protein>
    <submittedName>
        <fullName evidence="3">DUF2061 domain-containing protein</fullName>
    </submittedName>
</protein>
<proteinExistence type="predicted"/>
<evidence type="ECO:0000313" key="3">
    <source>
        <dbReference type="EMBL" id="AYM76498.1"/>
    </source>
</evidence>
<keyword evidence="1" id="KW-0472">Membrane</keyword>
<dbReference type="InterPro" id="IPR018638">
    <property type="entry name" value="DUF2061_membrane"/>
</dbReference>
<sequence>MFTAIKTFSQVCTHMSIAFGLAYLLTGSLALGGLAAIIEPIINVSLLPWHEKAWHAIRRRYAASRLGFAALAGEKLSQTAMHMGVAFSVMYWATGSMAFGGLLAVVEPICNVIVLPFHDRLWERFRFRMEGRGAAQLTTMPT</sequence>
<evidence type="ECO:0000259" key="2">
    <source>
        <dbReference type="Pfam" id="PF09834"/>
    </source>
</evidence>
<keyword evidence="4" id="KW-1185">Reference proteome</keyword>
<accession>A0A3G2E837</accession>
<feature type="transmembrane region" description="Helical" evidence="1">
    <location>
        <begin position="21"/>
        <end position="42"/>
    </location>
</feature>
<organism evidence="3 4">
    <name type="scientific">Janthinobacterium agaricidamnosum</name>
    <dbReference type="NCBI Taxonomy" id="55508"/>
    <lineage>
        <taxon>Bacteria</taxon>
        <taxon>Pseudomonadati</taxon>
        <taxon>Pseudomonadota</taxon>
        <taxon>Betaproteobacteria</taxon>
        <taxon>Burkholderiales</taxon>
        <taxon>Oxalobacteraceae</taxon>
        <taxon>Janthinobacterium</taxon>
    </lineage>
</organism>
<dbReference type="Proteomes" id="UP000279594">
    <property type="component" value="Chromosome"/>
</dbReference>
<keyword evidence="1" id="KW-1133">Transmembrane helix</keyword>
<feature type="transmembrane region" description="Helical" evidence="1">
    <location>
        <begin position="89"/>
        <end position="117"/>
    </location>
</feature>
<dbReference type="RefSeq" id="WP_121669426.1">
    <property type="nucleotide sequence ID" value="NZ_CP033019.1"/>
</dbReference>
<gene>
    <name evidence="3" type="ORF">D9M09_12355</name>
</gene>
<reference evidence="3 4" key="1">
    <citation type="submission" date="2018-10" db="EMBL/GenBank/DDBJ databases">
        <title>Effects of UV and annual dynamics of microbial communities in freshwater RAS systems.</title>
        <authorList>
            <person name="Bekkelund A.K."/>
            <person name="Hansen B.R."/>
            <person name="Stokken H."/>
            <person name="Eriksen B.F."/>
            <person name="Kashulin N.A."/>
        </authorList>
    </citation>
    <scope>NUCLEOTIDE SEQUENCE [LARGE SCALE GENOMIC DNA]</scope>
    <source>
        <strain evidence="3 4">BHSEK</strain>
    </source>
</reference>